<comment type="function">
    <text evidence="1">Involved in the import of queuosine (Q) precursors, required for Q precursor salvage.</text>
</comment>
<dbReference type="PANTHER" id="PTHR34300">
    <property type="entry name" value="QUEUOSINE PRECURSOR TRANSPORTER-RELATED"/>
    <property type="match status" value="1"/>
</dbReference>
<proteinExistence type="inferred from homology"/>
<keyword evidence="1" id="KW-0472">Membrane</keyword>
<feature type="transmembrane region" description="Helical" evidence="1">
    <location>
        <begin position="105"/>
        <end position="128"/>
    </location>
</feature>
<accession>A0ABQ2H124</accession>
<comment type="similarity">
    <text evidence="1">Belongs to the vitamin uptake transporter (VUT/ECF) (TC 2.A.88) family. Q precursor transporter subfamily.</text>
</comment>
<dbReference type="HAMAP" id="MF_02088">
    <property type="entry name" value="Q_prec_transport"/>
    <property type="match status" value="1"/>
</dbReference>
<evidence type="ECO:0000313" key="3">
    <source>
        <dbReference type="Proteomes" id="UP000661918"/>
    </source>
</evidence>
<keyword evidence="1" id="KW-1003">Cell membrane</keyword>
<gene>
    <name evidence="2" type="ORF">GCM10010841_32290</name>
</gene>
<feature type="transmembrane region" description="Helical" evidence="1">
    <location>
        <begin position="33"/>
        <end position="54"/>
    </location>
</feature>
<keyword evidence="1" id="KW-0812">Transmembrane</keyword>
<dbReference type="PANTHER" id="PTHR34300:SF2">
    <property type="entry name" value="QUEUOSINE PRECURSOR TRANSPORTER-RELATED"/>
    <property type="match status" value="1"/>
</dbReference>
<dbReference type="Pfam" id="PF02592">
    <property type="entry name" value="Vut_1"/>
    <property type="match status" value="1"/>
</dbReference>
<dbReference type="RefSeq" id="WP_188905384.1">
    <property type="nucleotide sequence ID" value="NZ_BMOM01000055.1"/>
</dbReference>
<keyword evidence="3" id="KW-1185">Reference proteome</keyword>
<comment type="subcellular location">
    <subcellularLocation>
        <location evidence="1">Cell membrane</location>
        <topology evidence="1">Multi-pass membrane protein</topology>
    </subcellularLocation>
</comment>
<feature type="transmembrane region" description="Helical" evidence="1">
    <location>
        <begin position="7"/>
        <end position="27"/>
    </location>
</feature>
<organism evidence="2 3">
    <name type="scientific">Deinococcus aerophilus</name>
    <dbReference type="NCBI Taxonomy" id="522488"/>
    <lineage>
        <taxon>Bacteria</taxon>
        <taxon>Thermotogati</taxon>
        <taxon>Deinococcota</taxon>
        <taxon>Deinococci</taxon>
        <taxon>Deinococcales</taxon>
        <taxon>Deinococcaceae</taxon>
        <taxon>Deinococcus</taxon>
    </lineage>
</organism>
<keyword evidence="1" id="KW-1133">Transmembrane helix</keyword>
<evidence type="ECO:0000256" key="1">
    <source>
        <dbReference type="HAMAP-Rule" id="MF_02088"/>
    </source>
</evidence>
<evidence type="ECO:0000313" key="2">
    <source>
        <dbReference type="EMBL" id="GGM21958.1"/>
    </source>
</evidence>
<feature type="transmembrane region" description="Helical" evidence="1">
    <location>
        <begin position="66"/>
        <end position="85"/>
    </location>
</feature>
<feature type="transmembrane region" description="Helical" evidence="1">
    <location>
        <begin position="167"/>
        <end position="186"/>
    </location>
</feature>
<feature type="transmembrane region" description="Helical" evidence="1">
    <location>
        <begin position="140"/>
        <end position="161"/>
    </location>
</feature>
<comment type="caution">
    <text evidence="2">The sequence shown here is derived from an EMBL/GenBank/DDBJ whole genome shotgun (WGS) entry which is preliminary data.</text>
</comment>
<protein>
    <recommendedName>
        <fullName evidence="1">Probable queuosine precursor transporter</fullName>
        <shortName evidence="1">Q precursor transporter</shortName>
    </recommendedName>
</protein>
<reference evidence="3" key="1">
    <citation type="journal article" date="2019" name="Int. J. Syst. Evol. Microbiol.">
        <title>The Global Catalogue of Microorganisms (GCM) 10K type strain sequencing project: providing services to taxonomists for standard genome sequencing and annotation.</title>
        <authorList>
            <consortium name="The Broad Institute Genomics Platform"/>
            <consortium name="The Broad Institute Genome Sequencing Center for Infectious Disease"/>
            <person name="Wu L."/>
            <person name="Ma J."/>
        </authorList>
    </citation>
    <scope>NUCLEOTIDE SEQUENCE [LARGE SCALE GENOMIC DNA]</scope>
    <source>
        <strain evidence="3">JCM 15443</strain>
    </source>
</reference>
<dbReference type="EMBL" id="BMOM01000055">
    <property type="protein sequence ID" value="GGM21958.1"/>
    <property type="molecule type" value="Genomic_DNA"/>
</dbReference>
<sequence length="213" mass="22608">MTQINPTLLIILVSIYIGAELVSNVTAGRLVQVGSFIFPGAIFLYALTFTLRDAIHTAGGWSSAKALIWGGFAANALLAGYGLLVNALPKPGFFNTDAYQVVFGATLRVVMASLAAYLISTLIDALIFERLKQRGVAVQVIASNAVSTTLDTIIFITLAFAGTGAPLLNLMVGQIILKMLISLLLIPLVRWVRTQVTDAPKVESSVLSGAVTR</sequence>
<dbReference type="InterPro" id="IPR003744">
    <property type="entry name" value="YhhQ"/>
</dbReference>
<dbReference type="NCBIfam" id="TIGR00697">
    <property type="entry name" value="queuosine precursor transporter"/>
    <property type="match status" value="1"/>
</dbReference>
<keyword evidence="1" id="KW-0813">Transport</keyword>
<name>A0ABQ2H124_9DEIO</name>
<dbReference type="Proteomes" id="UP000661918">
    <property type="component" value="Unassembled WGS sequence"/>
</dbReference>